<keyword evidence="7" id="KW-1185">Reference proteome</keyword>
<dbReference type="Pfam" id="PF00384">
    <property type="entry name" value="Molybdopterin"/>
    <property type="match status" value="1"/>
</dbReference>
<keyword evidence="2" id="KW-0479">Metal-binding</keyword>
<evidence type="ECO:0000259" key="5">
    <source>
        <dbReference type="PROSITE" id="PS51669"/>
    </source>
</evidence>
<dbReference type="PANTHER" id="PTHR43742">
    <property type="entry name" value="TRIMETHYLAMINE-N-OXIDE REDUCTASE"/>
    <property type="match status" value="1"/>
</dbReference>
<accession>A0ABM7WG75</accession>
<dbReference type="EMBL" id="AP025564">
    <property type="protein sequence ID" value="BDE95235.1"/>
    <property type="molecule type" value="Genomic_DNA"/>
</dbReference>
<evidence type="ECO:0000256" key="4">
    <source>
        <dbReference type="ARBA" id="ARBA00023014"/>
    </source>
</evidence>
<protein>
    <submittedName>
        <fullName evidence="6">Dehydrogenase</fullName>
    </submittedName>
</protein>
<evidence type="ECO:0000313" key="7">
    <source>
        <dbReference type="Proteomes" id="UP001320544"/>
    </source>
</evidence>
<dbReference type="Pfam" id="PF04879">
    <property type="entry name" value="Molybdop_Fe4S4"/>
    <property type="match status" value="1"/>
</dbReference>
<dbReference type="InterPro" id="IPR050612">
    <property type="entry name" value="Prok_Mopterin_Oxidored"/>
</dbReference>
<dbReference type="InterPro" id="IPR041930">
    <property type="entry name" value="Acetylene_hydratase"/>
</dbReference>
<dbReference type="RefSeq" id="WP_102379125.1">
    <property type="nucleotide sequence ID" value="NZ_AP025564.1"/>
</dbReference>
<dbReference type="InterPro" id="IPR009010">
    <property type="entry name" value="Asp_de-COase-like_dom_sf"/>
</dbReference>
<dbReference type="CDD" id="cd02759">
    <property type="entry name" value="MopB_Acetylene-hydratase"/>
    <property type="match status" value="1"/>
</dbReference>
<dbReference type="Proteomes" id="UP001320544">
    <property type="component" value="Chromosome"/>
</dbReference>
<dbReference type="SMART" id="SM00926">
    <property type="entry name" value="Molybdop_Fe4S4"/>
    <property type="match status" value="1"/>
</dbReference>
<keyword evidence="3" id="KW-0408">Iron</keyword>
<evidence type="ECO:0000256" key="1">
    <source>
        <dbReference type="ARBA" id="ARBA00010312"/>
    </source>
</evidence>
<gene>
    <name evidence="6" type="ORF">CE91St30_05680</name>
</gene>
<sequence>MEKKFQTIEHEKPWRYVTEDGLTVTRGSAWSGPGCHLGCGILLYTDKDGKLVKIEGDPENPFNKGRLCVRCLDAMEAVYHEDRLTTPMKRDPKDRGKDAWTPITWDEAYDLIYEKFNGFREEYGPESVAFFQGTGRDIAPWITRFAWSFGSPNNVFGMSGNSCYGPRVAGAMCVTGSFWVGDYSQQFVDRYDDPNWKVPEVIVVWGNNPLKSNSDGLYGHWVVDCMKRGSKIITIDPQRIWLANKAEVHLPIRPGTDAAMAMAMLNVIINEDLYDHEFVDSWTYGFDELAAHVQEWTPEKAEEVTWVPADKIRQAARIIAAADGCIFQWGVAVDMQKNAVAAGHAITCIQAITGNVDNPGGMICPDYILMYFSGWGRELLDPEKRKNRIGDSKFPMVADAYSKADADEVYNTIMTGKNEKGEDHPMKGAWIQTTNFLVNTAPDPEYLIEAFHKLEFVAAIDLFMTPTIMELADVVLPAASFPERQGIRIGDGVQRAETINRAVDRRSEGIDVRSDMQVNRELGKRFNPDAYPWDNEEDMFSSIFAETGMRFEEVREQAPVYLPFEYHKYKTGKLRPDGQVGFNTRTGRIELWCTLYNGYGLDPLPVYEEPTHSPYRTPEEYEQFPVVLTTGSRNWSLFHSEHRQIPRMRALHPDPTVLVPADIAEKFNLADGEWVVLRNQFGSCKRKVVIDQTMAPGIASTDHGWWFPESEGRSEEDGLFGALEYNCNTLFKFDQGKAGFGCDYKNMLVTIDKIEE</sequence>
<dbReference type="Gene3D" id="2.40.40.20">
    <property type="match status" value="1"/>
</dbReference>
<name>A0ABM7WG75_9ACTN</name>
<reference evidence="6 7" key="1">
    <citation type="submission" date="2022-01" db="EMBL/GenBank/DDBJ databases">
        <title>Novel bile acid biosynthetic pathways are enriched in the microbiome of centenarians.</title>
        <authorList>
            <person name="Sato Y."/>
            <person name="Atarashi K."/>
            <person name="Plichta R.D."/>
            <person name="Arai Y."/>
            <person name="Sasajima S."/>
            <person name="Kearney M.S."/>
            <person name="Suda W."/>
            <person name="Takeshita K."/>
            <person name="Sasaki T."/>
            <person name="Okamoto S."/>
            <person name="Skelly N.A."/>
            <person name="Okamura Y."/>
            <person name="Vlamakis H."/>
            <person name="Li Y."/>
            <person name="Tanoue T."/>
            <person name="Takei H."/>
            <person name="Nittono H."/>
            <person name="Narushima S."/>
            <person name="Irie J."/>
            <person name="Itoh H."/>
            <person name="Moriya K."/>
            <person name="Sugiura Y."/>
            <person name="Suematsu M."/>
            <person name="Moritoki N."/>
            <person name="Shibata S."/>
            <person name="Littman R.D."/>
            <person name="Fischbach A.M."/>
            <person name="Uwamino Y."/>
            <person name="Inoue T."/>
            <person name="Honda A."/>
            <person name="Hattori M."/>
            <person name="Murai T."/>
            <person name="Xavier J.R."/>
            <person name="Hirose N."/>
            <person name="Honda K."/>
        </authorList>
    </citation>
    <scope>NUCLEOTIDE SEQUENCE [LARGE SCALE GENOMIC DNA]</scope>
    <source>
        <strain evidence="6 7">CE91-St30</strain>
    </source>
</reference>
<evidence type="ECO:0000313" key="6">
    <source>
        <dbReference type="EMBL" id="BDE95235.1"/>
    </source>
</evidence>
<dbReference type="PROSITE" id="PS51669">
    <property type="entry name" value="4FE4S_MOW_BIS_MGD"/>
    <property type="match status" value="1"/>
</dbReference>
<keyword evidence="4" id="KW-0411">Iron-sulfur</keyword>
<dbReference type="CDD" id="cd02781">
    <property type="entry name" value="MopB_CT_Acetylene-hydratase"/>
    <property type="match status" value="1"/>
</dbReference>
<dbReference type="InterPro" id="IPR037949">
    <property type="entry name" value="MopB_CT_Acetylene-hydratase"/>
</dbReference>
<dbReference type="InterPro" id="IPR006656">
    <property type="entry name" value="Mopterin_OxRdtase"/>
</dbReference>
<evidence type="ECO:0000256" key="3">
    <source>
        <dbReference type="ARBA" id="ARBA00023004"/>
    </source>
</evidence>
<dbReference type="Gene3D" id="2.20.25.90">
    <property type="entry name" value="ADC-like domains"/>
    <property type="match status" value="1"/>
</dbReference>
<dbReference type="SUPFAM" id="SSF53706">
    <property type="entry name" value="Formate dehydrogenase/DMSO reductase, domains 1-3"/>
    <property type="match status" value="1"/>
</dbReference>
<comment type="similarity">
    <text evidence="1">Belongs to the prokaryotic molybdopterin-containing oxidoreductase family.</text>
</comment>
<evidence type="ECO:0000256" key="2">
    <source>
        <dbReference type="ARBA" id="ARBA00022723"/>
    </source>
</evidence>
<organism evidence="6 7">
    <name type="scientific">Raoultibacter timonensis</name>
    <dbReference type="NCBI Taxonomy" id="1907662"/>
    <lineage>
        <taxon>Bacteria</taxon>
        <taxon>Bacillati</taxon>
        <taxon>Actinomycetota</taxon>
        <taxon>Coriobacteriia</taxon>
        <taxon>Eggerthellales</taxon>
        <taxon>Eggerthellaceae</taxon>
        <taxon>Raoultibacter</taxon>
    </lineage>
</organism>
<proteinExistence type="inferred from homology"/>
<dbReference type="SUPFAM" id="SSF50692">
    <property type="entry name" value="ADC-like"/>
    <property type="match status" value="1"/>
</dbReference>
<dbReference type="Gene3D" id="3.40.228.10">
    <property type="entry name" value="Dimethylsulfoxide Reductase, domain 2"/>
    <property type="match status" value="1"/>
</dbReference>
<dbReference type="Gene3D" id="3.40.50.740">
    <property type="match status" value="1"/>
</dbReference>
<feature type="domain" description="4Fe-4S Mo/W bis-MGD-type" evidence="5">
    <location>
        <begin position="22"/>
        <end position="82"/>
    </location>
</feature>
<dbReference type="InterPro" id="IPR006963">
    <property type="entry name" value="Mopterin_OxRdtase_4Fe-4S_dom"/>
</dbReference>
<dbReference type="Pfam" id="PF01568">
    <property type="entry name" value="Molydop_binding"/>
    <property type="match status" value="1"/>
</dbReference>
<dbReference type="InterPro" id="IPR006657">
    <property type="entry name" value="MoPterin_dinucl-bd_dom"/>
</dbReference>